<dbReference type="AlphaFoldDB" id="M0ADN0"/>
<sequence>MAATQDVSADDVDHRALTEYLTVLENQGRVRGCDDLYLVVSQSGREYLVNSRPWACECADHRYRDRLCKHIRRVAFAIGAKTVPAAFDPEDVTGELGLHVSDEPEWW</sequence>
<reference evidence="3 4" key="1">
    <citation type="journal article" date="2014" name="PLoS Genet.">
        <title>Phylogenetically driven sequencing of extremely halophilic archaea reveals strategies for static and dynamic osmo-response.</title>
        <authorList>
            <person name="Becker E.A."/>
            <person name="Seitzer P.M."/>
            <person name="Tritt A."/>
            <person name="Larsen D."/>
            <person name="Krusor M."/>
            <person name="Yao A.I."/>
            <person name="Wu D."/>
            <person name="Madern D."/>
            <person name="Eisen J.A."/>
            <person name="Darling A.E."/>
            <person name="Facciotti M.T."/>
        </authorList>
    </citation>
    <scope>NUCLEOTIDE SEQUENCE [LARGE SCALE GENOMIC DNA]</scope>
    <source>
        <strain evidence="3 4">JCM 10990</strain>
    </source>
</reference>
<accession>M0ADN0</accession>
<proteinExistence type="predicted"/>
<dbReference type="EMBL" id="AOIN01000082">
    <property type="protein sequence ID" value="ELY96644.1"/>
    <property type="molecule type" value="Genomic_DNA"/>
</dbReference>
<dbReference type="PATRIC" id="fig|1227492.4.peg.3073"/>
<dbReference type="RefSeq" id="WP_006168586.1">
    <property type="nucleotide sequence ID" value="NZ_AOIN01000082.1"/>
</dbReference>
<dbReference type="OrthoDB" id="142306at2157"/>
<dbReference type="STRING" id="1227492.C482_15488"/>
<dbReference type="Proteomes" id="UP000011693">
    <property type="component" value="Unassembled WGS sequence"/>
</dbReference>
<evidence type="ECO:0000259" key="2">
    <source>
        <dbReference type="PROSITE" id="PS50966"/>
    </source>
</evidence>
<dbReference type="GO" id="GO:0008270">
    <property type="term" value="F:zinc ion binding"/>
    <property type="evidence" value="ECO:0007669"/>
    <property type="project" value="UniProtKB-KW"/>
</dbReference>
<name>M0ADN0_9EURY</name>
<evidence type="ECO:0000256" key="1">
    <source>
        <dbReference type="PROSITE-ProRule" id="PRU00325"/>
    </source>
</evidence>
<dbReference type="PROSITE" id="PS50966">
    <property type="entry name" value="ZF_SWIM"/>
    <property type="match status" value="1"/>
</dbReference>
<gene>
    <name evidence="3" type="ORF">C482_15488</name>
</gene>
<keyword evidence="4" id="KW-1185">Reference proteome</keyword>
<dbReference type="InterPro" id="IPR007527">
    <property type="entry name" value="Znf_SWIM"/>
</dbReference>
<protein>
    <recommendedName>
        <fullName evidence="2">SWIM-type domain-containing protein</fullName>
    </recommendedName>
</protein>
<keyword evidence="1" id="KW-0479">Metal-binding</keyword>
<keyword evidence="1" id="KW-0862">Zinc</keyword>
<evidence type="ECO:0000313" key="4">
    <source>
        <dbReference type="Proteomes" id="UP000011693"/>
    </source>
</evidence>
<keyword evidence="1" id="KW-0863">Zinc-finger</keyword>
<feature type="domain" description="SWIM-type" evidence="2">
    <location>
        <begin position="47"/>
        <end position="79"/>
    </location>
</feature>
<evidence type="ECO:0000313" key="3">
    <source>
        <dbReference type="EMBL" id="ELY96644.1"/>
    </source>
</evidence>
<comment type="caution">
    <text evidence="3">The sequence shown here is derived from an EMBL/GenBank/DDBJ whole genome shotgun (WGS) entry which is preliminary data.</text>
</comment>
<organism evidence="3 4">
    <name type="scientific">Natrialba chahannaoensis JCM 10990</name>
    <dbReference type="NCBI Taxonomy" id="1227492"/>
    <lineage>
        <taxon>Archaea</taxon>
        <taxon>Methanobacteriati</taxon>
        <taxon>Methanobacteriota</taxon>
        <taxon>Stenosarchaea group</taxon>
        <taxon>Halobacteria</taxon>
        <taxon>Halobacteriales</taxon>
        <taxon>Natrialbaceae</taxon>
        <taxon>Natrialba</taxon>
    </lineage>
</organism>